<feature type="region of interest" description="Disordered" evidence="1">
    <location>
        <begin position="1"/>
        <end position="46"/>
    </location>
</feature>
<dbReference type="Proteomes" id="UP000326994">
    <property type="component" value="Unassembled WGS sequence"/>
</dbReference>
<dbReference type="EMBL" id="BKCF01000001">
    <property type="protein sequence ID" value="GEQ84531.1"/>
    <property type="molecule type" value="Genomic_DNA"/>
</dbReference>
<proteinExistence type="predicted"/>
<organism evidence="2 3">
    <name type="scientific">Patiriisocius marinistellae</name>
    <dbReference type="NCBI Taxonomy" id="2494560"/>
    <lineage>
        <taxon>Bacteria</taxon>
        <taxon>Pseudomonadati</taxon>
        <taxon>Bacteroidota</taxon>
        <taxon>Flavobacteriia</taxon>
        <taxon>Flavobacteriales</taxon>
        <taxon>Flavobacteriaceae</taxon>
        <taxon>Patiriisocius</taxon>
    </lineage>
</organism>
<gene>
    <name evidence="2" type="ORF">ULMS_00390</name>
</gene>
<dbReference type="RefSeq" id="WP_172966816.1">
    <property type="nucleotide sequence ID" value="NZ_BKCF01000001.1"/>
</dbReference>
<evidence type="ECO:0000256" key="1">
    <source>
        <dbReference type="SAM" id="MobiDB-lite"/>
    </source>
</evidence>
<protein>
    <submittedName>
        <fullName evidence="2">Uncharacterized protein</fullName>
    </submittedName>
</protein>
<dbReference type="AlphaFoldDB" id="A0A5J4FXX9"/>
<comment type="caution">
    <text evidence="2">The sequence shown here is derived from an EMBL/GenBank/DDBJ whole genome shotgun (WGS) entry which is preliminary data.</text>
</comment>
<evidence type="ECO:0000313" key="2">
    <source>
        <dbReference type="EMBL" id="GEQ84531.1"/>
    </source>
</evidence>
<evidence type="ECO:0000313" key="3">
    <source>
        <dbReference type="Proteomes" id="UP000326994"/>
    </source>
</evidence>
<sequence>MDKKEQIKKENTPDKAESLNPKTEKGPQKEKHQNQYGDKDKATRVQ</sequence>
<name>A0A5J4FXX9_9FLAO</name>
<reference evidence="2 3" key="1">
    <citation type="submission" date="2019-08" db="EMBL/GenBank/DDBJ databases">
        <title>Ulvibacter marinistellae sp. nov., isolated from a starfish, Patiria pectinifera.</title>
        <authorList>
            <person name="Kawano K."/>
            <person name="Ushijima N."/>
            <person name="Kihara M."/>
            <person name="Itoh H."/>
        </authorList>
    </citation>
    <scope>NUCLEOTIDE SEQUENCE [LARGE SCALE GENOMIC DNA]</scope>
    <source>
        <strain evidence="2 3">KK4</strain>
    </source>
</reference>
<accession>A0A5J4FXX9</accession>
<keyword evidence="3" id="KW-1185">Reference proteome</keyword>